<gene>
    <name evidence="1" type="ORF">ACFPWV_24345</name>
</gene>
<protein>
    <submittedName>
        <fullName evidence="1">Uncharacterized protein</fullName>
    </submittedName>
</protein>
<evidence type="ECO:0000313" key="2">
    <source>
        <dbReference type="Proteomes" id="UP001596035"/>
    </source>
</evidence>
<accession>A0ABW0DZL9</accession>
<dbReference type="EMBL" id="JBHSKN010000021">
    <property type="protein sequence ID" value="MFC5243005.1"/>
    <property type="molecule type" value="Genomic_DNA"/>
</dbReference>
<sequence>MQLNQTGPGGAGDLDLVVYQDDLGAVGHEAFVLHGELKKRADIAGAGADKNGSGTTMRAAAELKSHDLGLGSELESTVEVWTSQVKHVLQACAHISNHLDYSKKLYAREDAKIAAEIRGRTGTLPVSVLNDYFK</sequence>
<organism evidence="1 2">
    <name type="scientific">Streptomyces atrovirens</name>
    <dbReference type="NCBI Taxonomy" id="285556"/>
    <lineage>
        <taxon>Bacteria</taxon>
        <taxon>Bacillati</taxon>
        <taxon>Actinomycetota</taxon>
        <taxon>Actinomycetes</taxon>
        <taxon>Kitasatosporales</taxon>
        <taxon>Streptomycetaceae</taxon>
        <taxon>Streptomyces</taxon>
    </lineage>
</organism>
<reference evidence="2" key="1">
    <citation type="journal article" date="2019" name="Int. J. Syst. Evol. Microbiol.">
        <title>The Global Catalogue of Microorganisms (GCM) 10K type strain sequencing project: providing services to taxonomists for standard genome sequencing and annotation.</title>
        <authorList>
            <consortium name="The Broad Institute Genomics Platform"/>
            <consortium name="The Broad Institute Genome Sequencing Center for Infectious Disease"/>
            <person name="Wu L."/>
            <person name="Ma J."/>
        </authorList>
    </citation>
    <scope>NUCLEOTIDE SEQUENCE [LARGE SCALE GENOMIC DNA]</scope>
    <source>
        <strain evidence="2">CGMCC 4.7131</strain>
    </source>
</reference>
<keyword evidence="2" id="KW-1185">Reference proteome</keyword>
<comment type="caution">
    <text evidence="1">The sequence shown here is derived from an EMBL/GenBank/DDBJ whole genome shotgun (WGS) entry which is preliminary data.</text>
</comment>
<name>A0ABW0DZL9_9ACTN</name>
<dbReference type="Proteomes" id="UP001596035">
    <property type="component" value="Unassembled WGS sequence"/>
</dbReference>
<dbReference type="RefSeq" id="WP_382054066.1">
    <property type="nucleotide sequence ID" value="NZ_BAAATG010000016.1"/>
</dbReference>
<evidence type="ECO:0000313" key="1">
    <source>
        <dbReference type="EMBL" id="MFC5243005.1"/>
    </source>
</evidence>
<proteinExistence type="predicted"/>